<evidence type="ECO:0000256" key="1">
    <source>
        <dbReference type="SAM" id="MobiDB-lite"/>
    </source>
</evidence>
<feature type="region of interest" description="Disordered" evidence="1">
    <location>
        <begin position="47"/>
        <end position="77"/>
    </location>
</feature>
<comment type="caution">
    <text evidence="3">The sequence shown here is derived from an EMBL/GenBank/DDBJ whole genome shotgun (WGS) entry which is preliminary data.</text>
</comment>
<feature type="signal peptide" evidence="2">
    <location>
        <begin position="1"/>
        <end position="20"/>
    </location>
</feature>
<gene>
    <name evidence="3" type="ORF">KIL84_018132</name>
</gene>
<evidence type="ECO:0000313" key="3">
    <source>
        <dbReference type="EMBL" id="KAH1185383.1"/>
    </source>
</evidence>
<sequence>MSHTLTRFLSLLTGARVSLAVHASPEEGETRQTDLYRAMLRRIRRRRLPGSAARSTPTSQLWTPKGHGGGGPSCMGWMEAGPHHHLLGIHEAAGQAPPCQSTAGTGKACEGGETVRPTALGTHENCLVGGQQVLGPAERTGLASLSGPIQPAGVKEPEATLQSQYPGTGLAQRRSQGSAQLLIKATTCLLVRVLCRHSRPRGSGLGRFKGARQQRFL</sequence>
<dbReference type="EMBL" id="JAHDVG010000463">
    <property type="protein sequence ID" value="KAH1185383.1"/>
    <property type="molecule type" value="Genomic_DNA"/>
</dbReference>
<protein>
    <submittedName>
        <fullName evidence="3">Uncharacterized protein</fullName>
    </submittedName>
</protein>
<reference evidence="3" key="1">
    <citation type="submission" date="2021-09" db="EMBL/GenBank/DDBJ databases">
        <title>The genome of Mauremys mutica provides insights into the evolution of semi-aquatic lifestyle.</title>
        <authorList>
            <person name="Gong S."/>
            <person name="Gao Y."/>
        </authorList>
    </citation>
    <scope>NUCLEOTIDE SEQUENCE</scope>
    <source>
        <strain evidence="3">MM-2020</strain>
        <tissue evidence="3">Muscle</tissue>
    </source>
</reference>
<evidence type="ECO:0000313" key="4">
    <source>
        <dbReference type="Proteomes" id="UP000827986"/>
    </source>
</evidence>
<organism evidence="3 4">
    <name type="scientific">Mauremys mutica</name>
    <name type="common">yellowpond turtle</name>
    <dbReference type="NCBI Taxonomy" id="74926"/>
    <lineage>
        <taxon>Eukaryota</taxon>
        <taxon>Metazoa</taxon>
        <taxon>Chordata</taxon>
        <taxon>Craniata</taxon>
        <taxon>Vertebrata</taxon>
        <taxon>Euteleostomi</taxon>
        <taxon>Archelosauria</taxon>
        <taxon>Testudinata</taxon>
        <taxon>Testudines</taxon>
        <taxon>Cryptodira</taxon>
        <taxon>Durocryptodira</taxon>
        <taxon>Testudinoidea</taxon>
        <taxon>Geoemydidae</taxon>
        <taxon>Geoemydinae</taxon>
        <taxon>Mauremys</taxon>
    </lineage>
</organism>
<accession>A0A9D4B8P5</accession>
<evidence type="ECO:0000256" key="2">
    <source>
        <dbReference type="SAM" id="SignalP"/>
    </source>
</evidence>
<dbReference type="AlphaFoldDB" id="A0A9D4B8P5"/>
<keyword evidence="2" id="KW-0732">Signal</keyword>
<name>A0A9D4B8P5_9SAUR</name>
<feature type="chain" id="PRO_5039052096" evidence="2">
    <location>
        <begin position="21"/>
        <end position="217"/>
    </location>
</feature>
<proteinExistence type="predicted"/>
<keyword evidence="4" id="KW-1185">Reference proteome</keyword>
<dbReference type="Proteomes" id="UP000827986">
    <property type="component" value="Unassembled WGS sequence"/>
</dbReference>